<keyword evidence="2" id="KW-0472">Membrane</keyword>
<gene>
    <name evidence="4" type="ORF">SISNIDRAFT_469673</name>
</gene>
<dbReference type="EMBL" id="KV419431">
    <property type="protein sequence ID" value="KZS88965.1"/>
    <property type="molecule type" value="Genomic_DNA"/>
</dbReference>
<feature type="transmembrane region" description="Helical" evidence="2">
    <location>
        <begin position="263"/>
        <end position="281"/>
    </location>
</feature>
<feature type="domain" description="DUF6535" evidence="3">
    <location>
        <begin position="189"/>
        <end position="344"/>
    </location>
</feature>
<evidence type="ECO:0000256" key="2">
    <source>
        <dbReference type="SAM" id="Phobius"/>
    </source>
</evidence>
<feature type="transmembrane region" description="Helical" evidence="2">
    <location>
        <begin position="360"/>
        <end position="383"/>
    </location>
</feature>
<dbReference type="Pfam" id="PF20153">
    <property type="entry name" value="DUF6535"/>
    <property type="match status" value="1"/>
</dbReference>
<sequence length="955" mass="107555">MSTSEPAPDLENPVAGSTSQALKSGPDFFNTPLFNRLIGLIQEQNAASSEQRKASQETNATLLEHQKILEEQREIMREMKRALDGRGISAEGTCVVLEEHSRANHDPQRPDIQAHPAVVDAPTTSVSTAHPESGRIEKAIMVLHDTMTSVKEVLVEHGAKLSELVRNARKDEEPYDEKALEDESTCAALFEMAMAKTKEKVDEWIKRLDVSLVFIALFSAILTAFLIPSIQNLFPVSNDTPASVNSPDSLPPLPPIPVQDVCILFYLALILSILDAVLSVLGRQWMSKLITPPNAKTYRERLLLHRARENTTLPWLAILVEGLHILLLSSIALFVTGLLYQLWNLSVSFERRATRLVVTWAVGVILSTSIIAVVIAVTIHAICHEASPFEGPVSIWLFKLIGPMSTIYPRVVNGVRRYHLFSEWMILNVITPALATPLWLSSLVIEKRSHHWDKSDPGKRLLEIYMALVTTAHDPKLLERVVGSFSYIAWERNTVQLENKAKEGWERTPEHPEAVEEWQTHFTQLKSTWARLMETDVSARVRRSLITRINPFVKHLYLNKSSLPPELYSFFEDKYSTRDRFLVEVYFTSYEPDNQDLRPFSVLSLEESVARVLCACNHRGVLGERRFIWDKARSIFEDILNEENEAGLNRILSYVTRLDLIKSRIQCVADFNPGFVDPIVRNHEHEILVGINDFIGEVAFEEHTRFHLESFYEVIRILATPPPTDVDLSATIGFLSRAPASHYWQKLSDVILAYFNVFYPARLSDQSAISKPGCGYDRLHIRSFLQRCIAVTPSRTSYLYISSNNTYLQAAALWNHLFPWETPAPSNPLLYMQMIPASNFYHPPLPSGYSPLQYNNNNYAPPAPFAYSTRMPPQMNADASVMQSPGAYTDIPMTSISYAPQAGLPTTSTMANFPQPPLDPVSQHMNQAETMVLPASVQMPVPASSGYPVLPPNPE</sequence>
<organism evidence="4 5">
    <name type="scientific">Sistotremastrum niveocremeum HHB9708</name>
    <dbReference type="NCBI Taxonomy" id="1314777"/>
    <lineage>
        <taxon>Eukaryota</taxon>
        <taxon>Fungi</taxon>
        <taxon>Dikarya</taxon>
        <taxon>Basidiomycota</taxon>
        <taxon>Agaricomycotina</taxon>
        <taxon>Agaricomycetes</taxon>
        <taxon>Sistotremastrales</taxon>
        <taxon>Sistotremastraceae</taxon>
        <taxon>Sertulicium</taxon>
        <taxon>Sertulicium niveocremeum</taxon>
    </lineage>
</organism>
<reference evidence="4 5" key="1">
    <citation type="journal article" date="2016" name="Mol. Biol. Evol.">
        <title>Comparative Genomics of Early-Diverging Mushroom-Forming Fungi Provides Insights into the Origins of Lignocellulose Decay Capabilities.</title>
        <authorList>
            <person name="Nagy L.G."/>
            <person name="Riley R."/>
            <person name="Tritt A."/>
            <person name="Adam C."/>
            <person name="Daum C."/>
            <person name="Floudas D."/>
            <person name="Sun H."/>
            <person name="Yadav J.S."/>
            <person name="Pangilinan J."/>
            <person name="Larsson K.H."/>
            <person name="Matsuura K."/>
            <person name="Barry K."/>
            <person name="Labutti K."/>
            <person name="Kuo R."/>
            <person name="Ohm R.A."/>
            <person name="Bhattacharya S.S."/>
            <person name="Shirouzu T."/>
            <person name="Yoshinaga Y."/>
            <person name="Martin F.M."/>
            <person name="Grigoriev I.V."/>
            <person name="Hibbett D.S."/>
        </authorList>
    </citation>
    <scope>NUCLEOTIDE SEQUENCE [LARGE SCALE GENOMIC DNA]</scope>
    <source>
        <strain evidence="4 5">HHB9708</strain>
    </source>
</reference>
<keyword evidence="2" id="KW-1133">Transmembrane helix</keyword>
<evidence type="ECO:0000313" key="4">
    <source>
        <dbReference type="EMBL" id="KZS88965.1"/>
    </source>
</evidence>
<dbReference type="STRING" id="1314777.A0A164PRB6"/>
<dbReference type="Proteomes" id="UP000076722">
    <property type="component" value="Unassembled WGS sequence"/>
</dbReference>
<evidence type="ECO:0000259" key="3">
    <source>
        <dbReference type="Pfam" id="PF20153"/>
    </source>
</evidence>
<keyword evidence="5" id="KW-1185">Reference proteome</keyword>
<name>A0A164PRB6_9AGAM</name>
<dbReference type="InterPro" id="IPR045338">
    <property type="entry name" value="DUF6535"/>
</dbReference>
<evidence type="ECO:0000256" key="1">
    <source>
        <dbReference type="SAM" id="MobiDB-lite"/>
    </source>
</evidence>
<dbReference type="OrthoDB" id="3219854at2759"/>
<keyword evidence="2" id="KW-0812">Transmembrane</keyword>
<accession>A0A164PRB6</accession>
<dbReference type="AlphaFoldDB" id="A0A164PRB6"/>
<feature type="transmembrane region" description="Helical" evidence="2">
    <location>
        <begin position="424"/>
        <end position="445"/>
    </location>
</feature>
<proteinExistence type="predicted"/>
<feature type="transmembrane region" description="Helical" evidence="2">
    <location>
        <begin position="208"/>
        <end position="227"/>
    </location>
</feature>
<protein>
    <recommendedName>
        <fullName evidence="3">DUF6535 domain-containing protein</fullName>
    </recommendedName>
</protein>
<feature type="transmembrane region" description="Helical" evidence="2">
    <location>
        <begin position="315"/>
        <end position="340"/>
    </location>
</feature>
<feature type="region of interest" description="Disordered" evidence="1">
    <location>
        <begin position="1"/>
        <end position="23"/>
    </location>
</feature>
<evidence type="ECO:0000313" key="5">
    <source>
        <dbReference type="Proteomes" id="UP000076722"/>
    </source>
</evidence>